<reference evidence="5 6" key="1">
    <citation type="journal article" date="2015" name="Proc. Natl. Acad. Sci. U.S.A.">
        <title>The resurrection genome of Boea hygrometrica: A blueprint for survival of dehydration.</title>
        <authorList>
            <person name="Xiao L."/>
            <person name="Yang G."/>
            <person name="Zhang L."/>
            <person name="Yang X."/>
            <person name="Zhao S."/>
            <person name="Ji Z."/>
            <person name="Zhou Q."/>
            <person name="Hu M."/>
            <person name="Wang Y."/>
            <person name="Chen M."/>
            <person name="Xu Y."/>
            <person name="Jin H."/>
            <person name="Xiao X."/>
            <person name="Hu G."/>
            <person name="Bao F."/>
            <person name="Hu Y."/>
            <person name="Wan P."/>
            <person name="Li L."/>
            <person name="Deng X."/>
            <person name="Kuang T."/>
            <person name="Xiang C."/>
            <person name="Zhu J.K."/>
            <person name="Oliver M.J."/>
            <person name="He Y."/>
        </authorList>
    </citation>
    <scope>NUCLEOTIDE SEQUENCE [LARGE SCALE GENOMIC DNA]</scope>
    <source>
        <strain evidence="6">cv. XS01</strain>
    </source>
</reference>
<dbReference type="PROSITE" id="PS50158">
    <property type="entry name" value="ZF_CCHC"/>
    <property type="match status" value="1"/>
</dbReference>
<feature type="region of interest" description="Disordered" evidence="3">
    <location>
        <begin position="1515"/>
        <end position="1536"/>
    </location>
</feature>
<evidence type="ECO:0000313" key="6">
    <source>
        <dbReference type="Proteomes" id="UP000250235"/>
    </source>
</evidence>
<keyword evidence="1" id="KW-0862">Zinc</keyword>
<accession>A0A2Z7BF35</accession>
<dbReference type="Gene3D" id="4.10.60.10">
    <property type="entry name" value="Zinc finger, CCHC-type"/>
    <property type="match status" value="1"/>
</dbReference>
<dbReference type="EMBL" id="KV006368">
    <property type="protein sequence ID" value="KZV32725.1"/>
    <property type="molecule type" value="Genomic_DNA"/>
</dbReference>
<gene>
    <name evidence="5" type="ORF">F511_16402</name>
</gene>
<keyword evidence="1" id="KW-0863">Zinc-finger</keyword>
<dbReference type="InterPro" id="IPR001878">
    <property type="entry name" value="Znf_CCHC"/>
</dbReference>
<dbReference type="InterPro" id="IPR036875">
    <property type="entry name" value="Znf_CCHC_sf"/>
</dbReference>
<feature type="region of interest" description="Disordered" evidence="3">
    <location>
        <begin position="1556"/>
        <end position="1590"/>
    </location>
</feature>
<keyword evidence="1" id="KW-0479">Metal-binding</keyword>
<dbReference type="SMART" id="SM00343">
    <property type="entry name" value="ZnF_C2HC"/>
    <property type="match status" value="1"/>
</dbReference>
<feature type="compositionally biased region" description="Polar residues" evidence="3">
    <location>
        <begin position="1522"/>
        <end position="1536"/>
    </location>
</feature>
<keyword evidence="2" id="KW-0175">Coiled coil</keyword>
<evidence type="ECO:0000256" key="1">
    <source>
        <dbReference type="PROSITE-ProRule" id="PRU00047"/>
    </source>
</evidence>
<evidence type="ECO:0000259" key="4">
    <source>
        <dbReference type="PROSITE" id="PS50158"/>
    </source>
</evidence>
<protein>
    <submittedName>
        <fullName evidence="5">Dystroglycan-like</fullName>
    </submittedName>
</protein>
<proteinExistence type="predicted"/>
<dbReference type="GO" id="GO:0003676">
    <property type="term" value="F:nucleic acid binding"/>
    <property type="evidence" value="ECO:0007669"/>
    <property type="project" value="InterPro"/>
</dbReference>
<feature type="compositionally biased region" description="Basic residues" evidence="3">
    <location>
        <begin position="1575"/>
        <end position="1590"/>
    </location>
</feature>
<feature type="region of interest" description="Disordered" evidence="3">
    <location>
        <begin position="159"/>
        <end position="240"/>
    </location>
</feature>
<sequence>MGTVVDQLYHCSVQPGYLKILQMGDTDPRHKSRKTEYEAYEFELETRSEAPSTFQPTKALAAATAEPCSPSTSKSADQLSDDVMSLFVKKFGKYLRSSFNPATTSFNNYNKSDKVSTDLKCYNCDRPGHFAADCNRPKKDDRYKREDRRADDRYRKEERYRRDDDEDERNVEKSKDKSKDKFKERSSDRKMKTNNNKRFSRKHDRKVLVAEESTKSWADSDSDASSSSSSSSESEQEEVHCFMADQTDEDEVFDFYNVEFTRDDLVIALNDMVKEYRKLSHSFEEAKAENISLKSSSAESSSDEQEDADILKTELSKLQAENEMLRNEISELKAEVAKSTVELSSWNKANITLQKICENQKQASDKTGIGFSDSEFCKGESSTQSRPAYDKFNKMGFVKADMMYNCFESVKYDNQNSPKLNENGKAGIGFSKPESFKPNWLKNRLEKDKAKASPKPFVHNQSWHNSKKVDKPMLKSAAAFRIPYILRANCSILFYATYLPSLAYLFVLSLLQSFYRYLLQRSTIYMASSLYSNAQHVDFESVIGMDDPGMVSMFEALMASGLKGFLGCPAIVYEDALVDFFENASVRNGVVFSTVGGQIVQISEKLFAESFELPVDGLGDLSEMPKDAIFDARSIVSLSGEPINLSGRKNQMKMPYRLLCDIVAKAISVKAGSFNAITVEKFFLMTAVVCGVKMNWAKFLFGVLKKMVAAKSKQAKGFAIQISVLLATFPTVELGEASEFPASKILSKKTVLRFVSINDRDSAEEVTGAAKKKAVSKKRTAADIEAAVTKKRRTSKKKSISSISSLEMVAVAEDAVPIQQVAEPLDVEEPSCSSADAVDLIIQQVLDETRATDAPADITEPAVTKEKHWFDLPYDDIVKQWEAERPVVMASDTEDEDIATVDVAPADEVQQVQDFEAPISAVETVSADELTSLDDILLSIPVDIPLPSTCMEVTKIKMGQAIKIPGVSKWTWFLKHLPRIPADDKGKEVLVEKDPVKGNPAKEHYSLICADIDLLVSLRAKVIDEVAKFLHSFSLRKLSSINFEEMYKKEEQVLSWGETESPQEAIQRQFYILLKYRTVLVWKFLEAWRANFAPGQGSSAVDIQVIELLADLHLSLLEDLAKEARILGLTWTKPCCSLVFEGSPRDRGAVIARSNSNTRSLCWIRRMLLVDGVWTVEMCADRWVKIPKRIISTEVPLQRQYDDTLPTMSVFFKLLRKRWADVCLEAVEFCVQRLLPVGSIRSCRSLQLSGSVSSFAPNQPTVFAVRVSQFCSVFVNMSLFSWLPSTDISEFLSSIALDKTVLRSFQSSQESFSVAPRVQLALEQQQSSSYSSSSSSSLRFDATDIDATASSQPTISPDLSAMFADFQVTLSEQLFEYQSNISSKLHKIEQNVRDSLSDQATVFKSLSQEARQESRTLDDVQTIRFNEFRKKVLEQNASIFVGLADVRKEVQDVNAKVDIMAKRLTDIQKDAEATKEALSHQLFEFHSQAQENHSVIHAQLSELVDYIYRGRADKKGEISGSRGPQQPTGTQITGSAVTPTFEQRVQMTQRRIVQTVLDADANRAMSQEAAERDRERRRKEAKSLKRRRKD</sequence>
<feature type="compositionally biased region" description="Basic and acidic residues" evidence="3">
    <location>
        <begin position="170"/>
        <end position="191"/>
    </location>
</feature>
<feature type="compositionally biased region" description="Low complexity" evidence="3">
    <location>
        <begin position="223"/>
        <end position="233"/>
    </location>
</feature>
<evidence type="ECO:0000256" key="3">
    <source>
        <dbReference type="SAM" id="MobiDB-lite"/>
    </source>
</evidence>
<organism evidence="5 6">
    <name type="scientific">Dorcoceras hygrometricum</name>
    <dbReference type="NCBI Taxonomy" id="472368"/>
    <lineage>
        <taxon>Eukaryota</taxon>
        <taxon>Viridiplantae</taxon>
        <taxon>Streptophyta</taxon>
        <taxon>Embryophyta</taxon>
        <taxon>Tracheophyta</taxon>
        <taxon>Spermatophyta</taxon>
        <taxon>Magnoliopsida</taxon>
        <taxon>eudicotyledons</taxon>
        <taxon>Gunneridae</taxon>
        <taxon>Pentapetalae</taxon>
        <taxon>asterids</taxon>
        <taxon>lamiids</taxon>
        <taxon>Lamiales</taxon>
        <taxon>Gesneriaceae</taxon>
        <taxon>Didymocarpoideae</taxon>
        <taxon>Trichosporeae</taxon>
        <taxon>Loxocarpinae</taxon>
        <taxon>Dorcoceras</taxon>
    </lineage>
</organism>
<feature type="coiled-coil region" evidence="2">
    <location>
        <begin position="269"/>
        <end position="342"/>
    </location>
</feature>
<dbReference type="SUPFAM" id="SSF57756">
    <property type="entry name" value="Retrovirus zinc finger-like domains"/>
    <property type="match status" value="1"/>
</dbReference>
<dbReference type="GO" id="GO:0008270">
    <property type="term" value="F:zinc ion binding"/>
    <property type="evidence" value="ECO:0007669"/>
    <property type="project" value="UniProtKB-KW"/>
</dbReference>
<dbReference type="OrthoDB" id="8048545at2759"/>
<keyword evidence="6" id="KW-1185">Reference proteome</keyword>
<dbReference type="Pfam" id="PF00098">
    <property type="entry name" value="zf-CCHC"/>
    <property type="match status" value="1"/>
</dbReference>
<feature type="domain" description="CCHC-type" evidence="4">
    <location>
        <begin position="120"/>
        <end position="134"/>
    </location>
</feature>
<evidence type="ECO:0000256" key="2">
    <source>
        <dbReference type="SAM" id="Coils"/>
    </source>
</evidence>
<evidence type="ECO:0000313" key="5">
    <source>
        <dbReference type="EMBL" id="KZV32725.1"/>
    </source>
</evidence>
<dbReference type="Proteomes" id="UP000250235">
    <property type="component" value="Unassembled WGS sequence"/>
</dbReference>
<name>A0A2Z7BF35_9LAMI</name>